<comment type="caution">
    <text evidence="3">The sequence shown here is derived from an EMBL/GenBank/DDBJ whole genome shotgun (WGS) entry which is preliminary data.</text>
</comment>
<dbReference type="PANTHER" id="PTHR42961:SF2">
    <property type="entry name" value="IRON-SULFUR PROTEIN NUBPL"/>
    <property type="match status" value="1"/>
</dbReference>
<evidence type="ECO:0000256" key="1">
    <source>
        <dbReference type="ARBA" id="ARBA00022741"/>
    </source>
</evidence>
<evidence type="ECO:0000256" key="2">
    <source>
        <dbReference type="ARBA" id="ARBA00022840"/>
    </source>
</evidence>
<dbReference type="InterPro" id="IPR033756">
    <property type="entry name" value="YlxH/NBP35"/>
</dbReference>
<keyword evidence="2" id="KW-0067">ATP-binding</keyword>
<dbReference type="InterPro" id="IPR027417">
    <property type="entry name" value="P-loop_NTPase"/>
</dbReference>
<dbReference type="PANTHER" id="PTHR42961">
    <property type="entry name" value="IRON-SULFUR PROTEIN NUBPL"/>
    <property type="match status" value="1"/>
</dbReference>
<keyword evidence="1" id="KW-0547">Nucleotide-binding</keyword>
<gene>
    <name evidence="3" type="ORF">H1S01_17005</name>
</gene>
<proteinExistence type="predicted"/>
<organism evidence="3 4">
    <name type="scientific">Heliobacterium chlorum</name>
    <dbReference type="NCBI Taxonomy" id="2698"/>
    <lineage>
        <taxon>Bacteria</taxon>
        <taxon>Bacillati</taxon>
        <taxon>Bacillota</taxon>
        <taxon>Clostridia</taxon>
        <taxon>Eubacteriales</taxon>
        <taxon>Heliobacteriaceae</taxon>
        <taxon>Heliobacterium</taxon>
    </lineage>
</organism>
<dbReference type="Gene3D" id="3.40.50.300">
    <property type="entry name" value="P-loop containing nucleotide triphosphate hydrolases"/>
    <property type="match status" value="1"/>
</dbReference>
<dbReference type="EMBL" id="JACVHF010000027">
    <property type="protein sequence ID" value="MBC9786166.1"/>
    <property type="molecule type" value="Genomic_DNA"/>
</dbReference>
<protein>
    <submittedName>
        <fullName evidence="3">P-loop NTPase</fullName>
    </submittedName>
</protein>
<evidence type="ECO:0000313" key="4">
    <source>
        <dbReference type="Proteomes" id="UP000617402"/>
    </source>
</evidence>
<dbReference type="SUPFAM" id="SSF52540">
    <property type="entry name" value="P-loop containing nucleoside triphosphate hydrolases"/>
    <property type="match status" value="1"/>
</dbReference>
<dbReference type="Pfam" id="PF10609">
    <property type="entry name" value="ParA"/>
    <property type="match status" value="1"/>
</dbReference>
<accession>A0ABR7T684</accession>
<name>A0ABR7T684_HELCL</name>
<dbReference type="InterPro" id="IPR044304">
    <property type="entry name" value="NUBPL-like"/>
</dbReference>
<evidence type="ECO:0000313" key="3">
    <source>
        <dbReference type="EMBL" id="MBC9786166.1"/>
    </source>
</evidence>
<keyword evidence="4" id="KW-1185">Reference proteome</keyword>
<dbReference type="RefSeq" id="WP_188041592.1">
    <property type="nucleotide sequence ID" value="NZ_JACVHF010000027.1"/>
</dbReference>
<dbReference type="Proteomes" id="UP000617402">
    <property type="component" value="Unassembled WGS sequence"/>
</dbReference>
<reference evidence="3 4" key="1">
    <citation type="submission" date="2020-07" db="EMBL/GenBank/DDBJ databases">
        <title>Draft whole-genome sequence of Heliobacterium chlorum DSM 3682, type strain.</title>
        <authorList>
            <person name="Kyndt J.A."/>
            <person name="Meyer T.E."/>
            <person name="Imhoff J.F."/>
        </authorList>
    </citation>
    <scope>NUCLEOTIDE SEQUENCE [LARGE SCALE GENOMIC DNA]</scope>
    <source>
        <strain evidence="3 4">DSM 3682</strain>
    </source>
</reference>
<sequence length="242" mass="26192">MNHPPKIIAVMSGKGGVGTSTITALLGAGLTKAGLLTGLLDADPVGPVIPVMFGVNQRMEQRGGKLHPSLSRDGLQIVSAGLLPEKLIDFSVEGPDKVIQAIISHGQWAPLDVLLIDMPAGFNDIHRFLFNELPVVGVVMVTSQRELDRLAIRNVMSILARRAVPILGVVENGGETECPSCSSLIRLSDREDLLAEDCEVVGCLPWTKKLAEFAREGRIEDYNHPLVFQMAVTVWENANKKD</sequence>